<dbReference type="GO" id="GO:0005737">
    <property type="term" value="C:cytoplasm"/>
    <property type="evidence" value="ECO:0007669"/>
    <property type="project" value="UniProtKB-SubCell"/>
</dbReference>
<evidence type="ECO:0000313" key="3">
    <source>
        <dbReference type="Proteomes" id="UP000184226"/>
    </source>
</evidence>
<dbReference type="RefSeq" id="WP_073100830.1">
    <property type="nucleotide sequence ID" value="NZ_FQXE01000001.1"/>
</dbReference>
<dbReference type="GO" id="GO:0006744">
    <property type="term" value="P:ubiquinone biosynthetic process"/>
    <property type="evidence" value="ECO:0007669"/>
    <property type="project" value="UniProtKB-UniRule"/>
</dbReference>
<reference evidence="2 3" key="1">
    <citation type="submission" date="2016-11" db="EMBL/GenBank/DDBJ databases">
        <authorList>
            <person name="Jaros S."/>
            <person name="Januszkiewicz K."/>
            <person name="Wedrychowicz H."/>
        </authorList>
    </citation>
    <scope>NUCLEOTIDE SEQUENCE [LARGE SCALE GENOMIC DNA]</scope>
    <source>
        <strain evidence="2 3">CGMCC 1.10190</strain>
    </source>
</reference>
<comment type="pathway">
    <text evidence="1">Cofactor biosynthesis; ubiquinone biosynthesis.</text>
</comment>
<dbReference type="STRING" id="658167.SAMN04488135_10121"/>
<comment type="similarity">
    <text evidence="1">Belongs to the UbiK family.</text>
</comment>
<proteinExistence type="inferred from homology"/>
<evidence type="ECO:0000256" key="1">
    <source>
        <dbReference type="HAMAP-Rule" id="MF_02216"/>
    </source>
</evidence>
<keyword evidence="3" id="KW-1185">Reference proteome</keyword>
<comment type="function">
    <text evidence="1">Required for efficient ubiquinone (coenzyme Q) biosynthesis. UbiK is probably an accessory factor of Ubi enzymes and facilitates ubiquinone biosynthesis by acting as an assembly factor, a targeting factor, or both.</text>
</comment>
<dbReference type="Pfam" id="PF04380">
    <property type="entry name" value="BMFP"/>
    <property type="match status" value="1"/>
</dbReference>
<dbReference type="PANTHER" id="PTHR38040:SF1">
    <property type="entry name" value="UBIQUINONE BIOSYNTHESIS ACCESSORY FACTOR UBIK"/>
    <property type="match status" value="1"/>
</dbReference>
<gene>
    <name evidence="1" type="primary">ubiK</name>
    <name evidence="2" type="ORF">SAMN04488135_10121</name>
</gene>
<sequence length="92" mass="10284">MINRTDWIEDFQRNMSELIAKSPAADIERNVKAMMAQTFARLDLVTREEFDIQAQLLERSMARIAALESKVQALEGRPDTPLQQGAAPGAPV</sequence>
<dbReference type="EMBL" id="FQXE01000001">
    <property type="protein sequence ID" value="SHG67553.1"/>
    <property type="molecule type" value="Genomic_DNA"/>
</dbReference>
<evidence type="ECO:0000313" key="2">
    <source>
        <dbReference type="EMBL" id="SHG67553.1"/>
    </source>
</evidence>
<organism evidence="2 3">
    <name type="scientific">Pollutimonas bauzanensis</name>
    <dbReference type="NCBI Taxonomy" id="658167"/>
    <lineage>
        <taxon>Bacteria</taxon>
        <taxon>Pseudomonadati</taxon>
        <taxon>Pseudomonadota</taxon>
        <taxon>Betaproteobacteria</taxon>
        <taxon>Burkholderiales</taxon>
        <taxon>Alcaligenaceae</taxon>
        <taxon>Pollutimonas</taxon>
    </lineage>
</organism>
<dbReference type="UniPathway" id="UPA00232"/>
<protein>
    <recommendedName>
        <fullName evidence="1">Ubiquinone biosynthesis accessory factor UbiK</fullName>
    </recommendedName>
</protein>
<keyword evidence="1" id="KW-0831">Ubiquinone biosynthesis</keyword>
<name>A0A1M5LT72_9BURK</name>
<comment type="subcellular location">
    <subcellularLocation>
        <location evidence="1">Cytoplasm</location>
    </subcellularLocation>
</comment>
<dbReference type="PANTHER" id="PTHR38040">
    <property type="entry name" value="UBIQUINONE BIOSYNTHESIS ACCESSORY FACTOR UBIK"/>
    <property type="match status" value="1"/>
</dbReference>
<dbReference type="InterPro" id="IPR007475">
    <property type="entry name" value="UbiK"/>
</dbReference>
<dbReference type="OrthoDB" id="5297354at2"/>
<dbReference type="AlphaFoldDB" id="A0A1M5LT72"/>
<dbReference type="Proteomes" id="UP000184226">
    <property type="component" value="Unassembled WGS sequence"/>
</dbReference>
<keyword evidence="1" id="KW-0963">Cytoplasm</keyword>
<dbReference type="HAMAP" id="MF_02216">
    <property type="entry name" value="UbiK"/>
    <property type="match status" value="1"/>
</dbReference>
<accession>A0A1M5LT72</accession>